<keyword evidence="10" id="KW-1185">Reference proteome</keyword>
<feature type="domain" description="Major facilitator superfamily (MFS) profile" evidence="8">
    <location>
        <begin position="85"/>
        <end position="578"/>
    </location>
</feature>
<feature type="transmembrane region" description="Helical" evidence="7">
    <location>
        <begin position="280"/>
        <end position="300"/>
    </location>
</feature>
<dbReference type="GO" id="GO:0016020">
    <property type="term" value="C:membrane"/>
    <property type="evidence" value="ECO:0007669"/>
    <property type="project" value="UniProtKB-SubCell"/>
</dbReference>
<feature type="transmembrane region" description="Helical" evidence="7">
    <location>
        <begin position="433"/>
        <end position="454"/>
    </location>
</feature>
<dbReference type="InterPro" id="IPR020846">
    <property type="entry name" value="MFS_dom"/>
</dbReference>
<sequence>MKEANYKWIAQPLPSTWPIVADEQDAWSAVTTHNPLPSIVVIPNMDTHAPVSTSSSNPAYREGVNESQGTLPPALMADDNDEPENSKDPTPGPQRSMLKSIAIIAACTSAMIINNANATAVAVLLPAAGRNRHPVVQSSMDHIRIFCQLDLYGRKKVFLFGYIIMAAFALGCGFAQQEITLDVLRGIQGIGGAAVIPASLGILAHSFPPSRMRSVAFATFSAGAPVGGMLGFVIGGVLVQVTEPTWRTLFYLIAALGFLGAALSMLCIDPDEPSTETNRRVDWIGAFLVTTGLILIVFVLSDAPTAPHGWRTNFIIALLVVGIVFVLLFLVWEHYLERLHNDSSPHSARSWWAAPPLMKLSMWTRAKGRFAVMQFIAFINWCSFLCWMYWVQLYYQNYLHLTPIKTMLRILPTMVVGICCNVVVALVVGRVDVVYLVAIGALLTGCANIFFALIVPSAPYWAFGFPSALIIVFGADFVFASGTLFIAKVSLPSEQSVGGALFQTMTQLGTAFGLSLSTIVFNSVLKTQSKKFGIEVNKDSSNAPMEAQLKAYHAAEWMGFAFGVCGALLSLFLRGVGVVGHDNRQDKPSDPALDEEKRSAAAKAPTARTKGSSSPF</sequence>
<evidence type="ECO:0000256" key="5">
    <source>
        <dbReference type="ARBA" id="ARBA00023136"/>
    </source>
</evidence>
<gene>
    <name evidence="9" type="ORF">EVG20_g1467</name>
</gene>
<dbReference type="PROSITE" id="PS00216">
    <property type="entry name" value="SUGAR_TRANSPORT_1"/>
    <property type="match status" value="1"/>
</dbReference>
<organism evidence="9 10">
    <name type="scientific">Dentipellis fragilis</name>
    <dbReference type="NCBI Taxonomy" id="205917"/>
    <lineage>
        <taxon>Eukaryota</taxon>
        <taxon>Fungi</taxon>
        <taxon>Dikarya</taxon>
        <taxon>Basidiomycota</taxon>
        <taxon>Agaricomycotina</taxon>
        <taxon>Agaricomycetes</taxon>
        <taxon>Russulales</taxon>
        <taxon>Hericiaceae</taxon>
        <taxon>Dentipellis</taxon>
    </lineage>
</organism>
<evidence type="ECO:0000313" key="9">
    <source>
        <dbReference type="EMBL" id="TFY71541.1"/>
    </source>
</evidence>
<protein>
    <recommendedName>
        <fullName evidence="8">Major facilitator superfamily (MFS) profile domain-containing protein</fullName>
    </recommendedName>
</protein>
<feature type="transmembrane region" description="Helical" evidence="7">
    <location>
        <begin position="215"/>
        <end position="237"/>
    </location>
</feature>
<dbReference type="AlphaFoldDB" id="A0A4Y9ZCL5"/>
<dbReference type="Gene3D" id="1.20.1250.20">
    <property type="entry name" value="MFS general substrate transporter like domains"/>
    <property type="match status" value="2"/>
</dbReference>
<feature type="region of interest" description="Disordered" evidence="6">
    <location>
        <begin position="582"/>
        <end position="616"/>
    </location>
</feature>
<comment type="subcellular location">
    <subcellularLocation>
        <location evidence="1">Membrane</location>
        <topology evidence="1">Multi-pass membrane protein</topology>
    </subcellularLocation>
</comment>
<dbReference type="InterPro" id="IPR005829">
    <property type="entry name" value="Sugar_transporter_CS"/>
</dbReference>
<keyword evidence="3 7" id="KW-0812">Transmembrane</keyword>
<dbReference type="EMBL" id="SEOQ01000047">
    <property type="protein sequence ID" value="TFY71541.1"/>
    <property type="molecule type" value="Genomic_DNA"/>
</dbReference>
<evidence type="ECO:0000256" key="3">
    <source>
        <dbReference type="ARBA" id="ARBA00022692"/>
    </source>
</evidence>
<feature type="transmembrane region" description="Helical" evidence="7">
    <location>
        <begin position="249"/>
        <end position="268"/>
    </location>
</feature>
<feature type="transmembrane region" description="Helical" evidence="7">
    <location>
        <begin position="410"/>
        <end position="428"/>
    </location>
</feature>
<feature type="compositionally biased region" description="Basic and acidic residues" evidence="6">
    <location>
        <begin position="582"/>
        <end position="599"/>
    </location>
</feature>
<evidence type="ECO:0000256" key="6">
    <source>
        <dbReference type="SAM" id="MobiDB-lite"/>
    </source>
</evidence>
<comment type="caution">
    <text evidence="9">The sequence shown here is derived from an EMBL/GenBank/DDBJ whole genome shotgun (WGS) entry which is preliminary data.</text>
</comment>
<dbReference type="STRING" id="205917.A0A4Y9ZCL5"/>
<reference evidence="9 10" key="1">
    <citation type="submission" date="2019-02" db="EMBL/GenBank/DDBJ databases">
        <title>Genome sequencing of the rare red list fungi Dentipellis fragilis.</title>
        <authorList>
            <person name="Buettner E."/>
            <person name="Kellner H."/>
        </authorList>
    </citation>
    <scope>NUCLEOTIDE SEQUENCE [LARGE SCALE GENOMIC DNA]</scope>
    <source>
        <strain evidence="9 10">DSM 105465</strain>
    </source>
</reference>
<dbReference type="InterPro" id="IPR036259">
    <property type="entry name" value="MFS_trans_sf"/>
</dbReference>
<feature type="transmembrane region" description="Helical" evidence="7">
    <location>
        <begin position="499"/>
        <end position="521"/>
    </location>
</feature>
<evidence type="ECO:0000256" key="1">
    <source>
        <dbReference type="ARBA" id="ARBA00004141"/>
    </source>
</evidence>
<feature type="transmembrane region" description="Helical" evidence="7">
    <location>
        <begin position="460"/>
        <end position="487"/>
    </location>
</feature>
<keyword evidence="5 7" id="KW-0472">Membrane</keyword>
<feature type="transmembrane region" description="Helical" evidence="7">
    <location>
        <begin position="183"/>
        <end position="203"/>
    </location>
</feature>
<keyword evidence="4 7" id="KW-1133">Transmembrane helix</keyword>
<dbReference type="PANTHER" id="PTHR42718">
    <property type="entry name" value="MAJOR FACILITATOR SUPERFAMILY MULTIDRUG TRANSPORTER MFSC"/>
    <property type="match status" value="1"/>
</dbReference>
<name>A0A4Y9ZCL5_9AGAM</name>
<feature type="transmembrane region" description="Helical" evidence="7">
    <location>
        <begin position="557"/>
        <end position="579"/>
    </location>
</feature>
<feature type="transmembrane region" description="Helical" evidence="7">
    <location>
        <begin position="157"/>
        <end position="177"/>
    </location>
</feature>
<dbReference type="Proteomes" id="UP000298327">
    <property type="component" value="Unassembled WGS sequence"/>
</dbReference>
<proteinExistence type="predicted"/>
<keyword evidence="2" id="KW-0813">Transport</keyword>
<feature type="transmembrane region" description="Helical" evidence="7">
    <location>
        <begin position="370"/>
        <end position="390"/>
    </location>
</feature>
<dbReference type="OrthoDB" id="5086884at2759"/>
<evidence type="ECO:0000313" key="10">
    <source>
        <dbReference type="Proteomes" id="UP000298327"/>
    </source>
</evidence>
<dbReference type="SUPFAM" id="SSF103473">
    <property type="entry name" value="MFS general substrate transporter"/>
    <property type="match status" value="2"/>
</dbReference>
<evidence type="ECO:0000256" key="7">
    <source>
        <dbReference type="SAM" id="Phobius"/>
    </source>
</evidence>
<evidence type="ECO:0000256" key="4">
    <source>
        <dbReference type="ARBA" id="ARBA00022989"/>
    </source>
</evidence>
<dbReference type="PANTHER" id="PTHR42718:SF9">
    <property type="entry name" value="MAJOR FACILITATOR SUPERFAMILY MULTIDRUG TRANSPORTER MFSC"/>
    <property type="match status" value="1"/>
</dbReference>
<feature type="transmembrane region" description="Helical" evidence="7">
    <location>
        <begin position="312"/>
        <end position="332"/>
    </location>
</feature>
<dbReference type="GO" id="GO:0022857">
    <property type="term" value="F:transmembrane transporter activity"/>
    <property type="evidence" value="ECO:0007669"/>
    <property type="project" value="InterPro"/>
</dbReference>
<evidence type="ECO:0000256" key="2">
    <source>
        <dbReference type="ARBA" id="ARBA00022448"/>
    </source>
</evidence>
<evidence type="ECO:0000259" key="8">
    <source>
        <dbReference type="PROSITE" id="PS50850"/>
    </source>
</evidence>
<feature type="region of interest" description="Disordered" evidence="6">
    <location>
        <begin position="49"/>
        <end position="95"/>
    </location>
</feature>
<dbReference type="InterPro" id="IPR011701">
    <property type="entry name" value="MFS"/>
</dbReference>
<accession>A0A4Y9ZCL5</accession>
<dbReference type="PROSITE" id="PS50850">
    <property type="entry name" value="MFS"/>
    <property type="match status" value="1"/>
</dbReference>
<dbReference type="Pfam" id="PF07690">
    <property type="entry name" value="MFS_1"/>
    <property type="match status" value="2"/>
</dbReference>